<evidence type="ECO:0000313" key="1">
    <source>
        <dbReference type="EMBL" id="ONI41390.1"/>
    </source>
</evidence>
<dbReference type="EMBL" id="LJHD01000220">
    <property type="protein sequence ID" value="ONI41390.1"/>
    <property type="molecule type" value="Genomic_DNA"/>
</dbReference>
<proteinExistence type="predicted"/>
<reference evidence="1" key="1">
    <citation type="submission" date="2016-08" db="EMBL/GenBank/DDBJ databases">
        <authorList>
            <person name="Ngugi D.K."/>
            <person name="Miyake S."/>
            <person name="Stingl U."/>
        </authorList>
    </citation>
    <scope>NUCLEOTIDE SEQUENCE</scope>
    <source>
        <strain evidence="1">SCG-D08WGA-EpuloA1</strain>
    </source>
</reference>
<sequence length="109" mass="12601">MVRDVLIYKTYYNGEVDLPLGNQDLFERIVFRVYVLNFNGKPSIPINDVKIRILLKKQKAIFKNVNLFTIQLTYKIETEYIQPITLAGTLVLVKGTTKIKKSVVLVKKI</sequence>
<organism evidence="1 2">
    <name type="scientific">Candidatus Epulonipiscium fishelsonii</name>
    <dbReference type="NCBI Taxonomy" id="77094"/>
    <lineage>
        <taxon>Bacteria</taxon>
        <taxon>Bacillati</taxon>
        <taxon>Bacillota</taxon>
        <taxon>Clostridia</taxon>
        <taxon>Lachnospirales</taxon>
        <taxon>Lachnospiraceae</taxon>
        <taxon>Candidatus Epulonipiscium</taxon>
    </lineage>
</organism>
<evidence type="ECO:0000313" key="2">
    <source>
        <dbReference type="Proteomes" id="UP000188637"/>
    </source>
</evidence>
<dbReference type="Proteomes" id="UP000188637">
    <property type="component" value="Unassembled WGS sequence"/>
</dbReference>
<accession>A0ACC8XEA5</accession>
<protein>
    <submittedName>
        <fullName evidence="1">Uncharacterized protein</fullName>
    </submittedName>
</protein>
<gene>
    <name evidence="1" type="ORF">AN640_08030</name>
</gene>
<name>A0ACC8XEA5_9FIRM</name>
<comment type="caution">
    <text evidence="1">The sequence shown here is derived from an EMBL/GenBank/DDBJ whole genome shotgun (WGS) entry which is preliminary data.</text>
</comment>
<keyword evidence="2" id="KW-1185">Reference proteome</keyword>